<dbReference type="Proteomes" id="UP000198761">
    <property type="component" value="Unassembled WGS sequence"/>
</dbReference>
<organism evidence="1 2">
    <name type="scientific">Gemmobacter aquatilis</name>
    <dbReference type="NCBI Taxonomy" id="933059"/>
    <lineage>
        <taxon>Bacteria</taxon>
        <taxon>Pseudomonadati</taxon>
        <taxon>Pseudomonadota</taxon>
        <taxon>Alphaproteobacteria</taxon>
        <taxon>Rhodobacterales</taxon>
        <taxon>Paracoccaceae</taxon>
        <taxon>Gemmobacter</taxon>
    </lineage>
</organism>
<dbReference type="GO" id="GO:0003824">
    <property type="term" value="F:catalytic activity"/>
    <property type="evidence" value="ECO:0007669"/>
    <property type="project" value="InterPro"/>
</dbReference>
<dbReference type="InterPro" id="IPR003673">
    <property type="entry name" value="CoA-Trfase_fam_III"/>
</dbReference>
<evidence type="ECO:0000313" key="2">
    <source>
        <dbReference type="Proteomes" id="UP000198761"/>
    </source>
</evidence>
<dbReference type="PANTHER" id="PTHR48228:SF5">
    <property type="entry name" value="ALPHA-METHYLACYL-COA RACEMASE"/>
    <property type="match status" value="1"/>
</dbReference>
<dbReference type="Gene3D" id="3.40.50.10540">
    <property type="entry name" value="Crotonobetainyl-coa:carnitine coa-transferase, domain 1"/>
    <property type="match status" value="1"/>
</dbReference>
<gene>
    <name evidence="1" type="ORF">SAMN04488103_106100</name>
</gene>
<name>A0A1H8I177_9RHOB</name>
<proteinExistence type="predicted"/>
<dbReference type="PANTHER" id="PTHR48228">
    <property type="entry name" value="SUCCINYL-COA--D-CITRAMALATE COA-TRANSFERASE"/>
    <property type="match status" value="1"/>
</dbReference>
<keyword evidence="2" id="KW-1185">Reference proteome</keyword>
<accession>A0A1H8I177</accession>
<reference evidence="1 2" key="1">
    <citation type="submission" date="2016-10" db="EMBL/GenBank/DDBJ databases">
        <authorList>
            <person name="de Groot N.N."/>
        </authorList>
    </citation>
    <scope>NUCLEOTIDE SEQUENCE [LARGE SCALE GENOMIC DNA]</scope>
    <source>
        <strain evidence="1 2">DSM 3857</strain>
    </source>
</reference>
<protein>
    <submittedName>
        <fullName evidence="1">Alpha-methylacyl-CoA racemase</fullName>
    </submittedName>
</protein>
<dbReference type="Pfam" id="PF02515">
    <property type="entry name" value="CoA_transf_3"/>
    <property type="match status" value="1"/>
</dbReference>
<dbReference type="AlphaFoldDB" id="A0A1H8I177"/>
<dbReference type="InterPro" id="IPR023606">
    <property type="entry name" value="CoA-Trfase_III_dom_1_sf"/>
</dbReference>
<dbReference type="STRING" id="933059.SAMN04488103_106100"/>
<dbReference type="Gene3D" id="3.30.1540.10">
    <property type="entry name" value="formyl-coa transferase, domain 3"/>
    <property type="match status" value="1"/>
</dbReference>
<dbReference type="OrthoDB" id="7208981at2"/>
<dbReference type="EMBL" id="FOCE01000006">
    <property type="protein sequence ID" value="SEN62293.1"/>
    <property type="molecule type" value="Genomic_DNA"/>
</dbReference>
<dbReference type="RefSeq" id="WP_091301658.1">
    <property type="nucleotide sequence ID" value="NZ_FOCE01000006.1"/>
</dbReference>
<dbReference type="SUPFAM" id="SSF89796">
    <property type="entry name" value="CoA-transferase family III (CaiB/BaiF)"/>
    <property type="match status" value="1"/>
</dbReference>
<dbReference type="InterPro" id="IPR050509">
    <property type="entry name" value="CoA-transferase_III"/>
</dbReference>
<evidence type="ECO:0000313" key="1">
    <source>
        <dbReference type="EMBL" id="SEN62293.1"/>
    </source>
</evidence>
<dbReference type="InterPro" id="IPR044855">
    <property type="entry name" value="CoA-Trfase_III_dom3_sf"/>
</dbReference>
<sequence>MTGALAGLRFVELAGLGPAPFAAMMLADHGAEVIRIHPLRPRRGIPSIDTAADVLARGRASIAVDLKSTEGKALVLDLVAGADGLIEGFRPGVTERLGLGPQDCLARNPRLAYGRMTGWGQDGPLADRAGHDLNYIALTGVLLATGPVDRPVPPLNLLGDFGGGGMVLAFGMLAAVLSAKATGRGQIVDAAMTDGAALLSTMIHGFRAAGAWKTARERNLLDGGAYFYGLYRCADGRFVAVGAIEPQFHALLLQGLGLDAAGFDQADELRWLDARKRIAAVFASQPRAHWQWVFEGTDACVTPVLDWDEAPDHTHNRARGTFIEVAGVVQPAPAPRFSQTPAAPPGPPHLPLAGAEACLARWSIAAERIADLQQRGVVQHWAE</sequence>